<sequence length="161" mass="17738">MIQLRDARLEDTATIVALNEAVVAVTSPMDDARFHHLFELCDYCVVAEKDGAVIGFVMAMKKGAPYDNGNFNWFDQRLDHFLYIDRIVISEAGRGHGVGGLLYTHVAEAAKATGSYVMAAEMDLEPPNVGSLKFHERYGFVKLGARDLESGKVVSMQVVNL</sequence>
<keyword evidence="5" id="KW-1185">Reference proteome</keyword>
<evidence type="ECO:0000313" key="4">
    <source>
        <dbReference type="EMBL" id="SLN62036.1"/>
    </source>
</evidence>
<organism evidence="4 5">
    <name type="scientific">Roseovarius albus</name>
    <dbReference type="NCBI Taxonomy" id="1247867"/>
    <lineage>
        <taxon>Bacteria</taxon>
        <taxon>Pseudomonadati</taxon>
        <taxon>Pseudomonadota</taxon>
        <taxon>Alphaproteobacteria</taxon>
        <taxon>Rhodobacterales</taxon>
        <taxon>Roseobacteraceae</taxon>
        <taxon>Roseovarius</taxon>
    </lineage>
</organism>
<proteinExistence type="predicted"/>
<dbReference type="Gene3D" id="3.40.630.30">
    <property type="match status" value="1"/>
</dbReference>
<protein>
    <submittedName>
        <fullName evidence="4">Acetyltransferase (GNAT) family protein</fullName>
    </submittedName>
</protein>
<dbReference type="AlphaFoldDB" id="A0A1X6ZV85"/>
<dbReference type="InterPro" id="IPR050832">
    <property type="entry name" value="Bact_Acetyltransf"/>
</dbReference>
<dbReference type="CDD" id="cd04301">
    <property type="entry name" value="NAT_SF"/>
    <property type="match status" value="1"/>
</dbReference>
<dbReference type="PIRSF" id="PIRSF028520">
    <property type="entry name" value="UCP028520"/>
    <property type="match status" value="1"/>
</dbReference>
<name>A0A1X6ZV85_9RHOB</name>
<accession>A0A1X6ZV85</accession>
<dbReference type="PANTHER" id="PTHR43877:SF2">
    <property type="entry name" value="AMINOALKYLPHOSPHONATE N-ACETYLTRANSFERASE-RELATED"/>
    <property type="match status" value="1"/>
</dbReference>
<feature type="domain" description="N-acetyltransferase" evidence="3">
    <location>
        <begin position="2"/>
        <end position="161"/>
    </location>
</feature>
<dbReference type="EMBL" id="FWFX01000011">
    <property type="protein sequence ID" value="SLN62036.1"/>
    <property type="molecule type" value="Genomic_DNA"/>
</dbReference>
<dbReference type="SUPFAM" id="SSF55729">
    <property type="entry name" value="Acyl-CoA N-acyltransferases (Nat)"/>
    <property type="match status" value="1"/>
</dbReference>
<reference evidence="4 5" key="1">
    <citation type="submission" date="2017-03" db="EMBL/GenBank/DDBJ databases">
        <authorList>
            <person name="Afonso C.L."/>
            <person name="Miller P.J."/>
            <person name="Scott M.A."/>
            <person name="Spackman E."/>
            <person name="Goraichik I."/>
            <person name="Dimitrov K.M."/>
            <person name="Suarez D.L."/>
            <person name="Swayne D.E."/>
        </authorList>
    </citation>
    <scope>NUCLEOTIDE SEQUENCE [LARGE SCALE GENOMIC DNA]</scope>
    <source>
        <strain evidence="4 5">CECT 7450</strain>
    </source>
</reference>
<evidence type="ECO:0000313" key="5">
    <source>
        <dbReference type="Proteomes" id="UP000193061"/>
    </source>
</evidence>
<gene>
    <name evidence="4" type="ORF">ROA7450_03240</name>
</gene>
<dbReference type="GO" id="GO:0016747">
    <property type="term" value="F:acyltransferase activity, transferring groups other than amino-acyl groups"/>
    <property type="evidence" value="ECO:0007669"/>
    <property type="project" value="InterPro"/>
</dbReference>
<dbReference type="OrthoDB" id="6182349at2"/>
<dbReference type="InterPro" id="IPR016181">
    <property type="entry name" value="Acyl_CoA_acyltransferase"/>
</dbReference>
<evidence type="ECO:0000256" key="2">
    <source>
        <dbReference type="ARBA" id="ARBA00023315"/>
    </source>
</evidence>
<evidence type="ECO:0000256" key="1">
    <source>
        <dbReference type="ARBA" id="ARBA00022679"/>
    </source>
</evidence>
<keyword evidence="1 4" id="KW-0808">Transferase</keyword>
<dbReference type="Proteomes" id="UP000193061">
    <property type="component" value="Unassembled WGS sequence"/>
</dbReference>
<dbReference type="InterPro" id="IPR000182">
    <property type="entry name" value="GNAT_dom"/>
</dbReference>
<keyword evidence="2" id="KW-0012">Acyltransferase</keyword>
<evidence type="ECO:0000259" key="3">
    <source>
        <dbReference type="PROSITE" id="PS51186"/>
    </source>
</evidence>
<dbReference type="Pfam" id="PF00583">
    <property type="entry name" value="Acetyltransf_1"/>
    <property type="match status" value="1"/>
</dbReference>
<dbReference type="PANTHER" id="PTHR43877">
    <property type="entry name" value="AMINOALKYLPHOSPHONATE N-ACETYLTRANSFERASE-RELATED-RELATED"/>
    <property type="match status" value="1"/>
</dbReference>
<dbReference type="RefSeq" id="WP_085806920.1">
    <property type="nucleotide sequence ID" value="NZ_FWFX01000011.1"/>
</dbReference>
<dbReference type="InterPro" id="IPR016890">
    <property type="entry name" value="UCP028520"/>
</dbReference>
<dbReference type="PROSITE" id="PS51186">
    <property type="entry name" value="GNAT"/>
    <property type="match status" value="1"/>
</dbReference>